<dbReference type="Pfam" id="PF13677">
    <property type="entry name" value="MotB_plug"/>
    <property type="match status" value="1"/>
</dbReference>
<evidence type="ECO:0000256" key="6">
    <source>
        <dbReference type="ARBA" id="ARBA00023136"/>
    </source>
</evidence>
<keyword evidence="9" id="KW-0282">Flagellum</keyword>
<accession>A0A2K1NWT7</accession>
<dbReference type="AlphaFoldDB" id="A0A2K1NWT7"/>
<evidence type="ECO:0000259" key="8">
    <source>
        <dbReference type="PROSITE" id="PS51123"/>
    </source>
</evidence>
<evidence type="ECO:0000256" key="2">
    <source>
        <dbReference type="ARBA" id="ARBA00008914"/>
    </source>
</evidence>
<evidence type="ECO:0000256" key="5">
    <source>
        <dbReference type="ARBA" id="ARBA00022989"/>
    </source>
</evidence>
<evidence type="ECO:0000256" key="4">
    <source>
        <dbReference type="ARBA" id="ARBA00022692"/>
    </source>
</evidence>
<dbReference type="PROSITE" id="PS51123">
    <property type="entry name" value="OMPA_2"/>
    <property type="match status" value="1"/>
</dbReference>
<dbReference type="RefSeq" id="WP_103067638.1">
    <property type="nucleotide sequence ID" value="NZ_AZRL01000022.1"/>
</dbReference>
<dbReference type="InterPro" id="IPR006665">
    <property type="entry name" value="OmpA-like"/>
</dbReference>
<gene>
    <name evidence="9" type="ORF">X929_08985</name>
</gene>
<dbReference type="Pfam" id="PF00691">
    <property type="entry name" value="OmpA"/>
    <property type="match status" value="1"/>
</dbReference>
<dbReference type="GO" id="GO:0005886">
    <property type="term" value="C:plasma membrane"/>
    <property type="evidence" value="ECO:0007669"/>
    <property type="project" value="UniProtKB-SubCell"/>
</dbReference>
<sequence>MPRKKREKKGEAKWMTTFSDMTTLLLTMFIALFSMATISPGKFQQAVVSLQSAFQGQPVGILVGGRSISEEPLITSNPGIRQELLKIIEDERYKGKITIEETDKGTIISMKDIAFFRTGSAELTAEAKELLYRIGTIILEHTSNAIEIYGFTDDRPVLSSSLYPSNWHLSSARAASVVSFFTGELKNRRLVEKMAEINSGQFDIDYFYNLDRFFPIGLGDREIMKEINLLRAEIDSRKFLALDQFTKGEINSAQLQQIEKELENEYNTKLDELRQRYRRIDILILRQRVR</sequence>
<comment type="subcellular location">
    <subcellularLocation>
        <location evidence="1">Cell membrane</location>
        <topology evidence="1">Single-pass membrane protein</topology>
    </subcellularLocation>
</comment>
<keyword evidence="3" id="KW-1003">Cell membrane</keyword>
<keyword evidence="6 7" id="KW-0472">Membrane</keyword>
<dbReference type="SUPFAM" id="SSF103088">
    <property type="entry name" value="OmpA-like"/>
    <property type="match status" value="1"/>
</dbReference>
<dbReference type="InterPro" id="IPR025713">
    <property type="entry name" value="MotB-like_N_dom"/>
</dbReference>
<reference evidence="9 10" key="1">
    <citation type="submission" date="2013-12" db="EMBL/GenBank/DDBJ databases">
        <title>Comparative genomics of Petrotoga isolates.</title>
        <authorList>
            <person name="Nesbo C.L."/>
            <person name="Charchuk R."/>
            <person name="Chow K."/>
        </authorList>
    </citation>
    <scope>NUCLEOTIDE SEQUENCE [LARGE SCALE GENOMIC DNA]</scope>
    <source>
        <strain evidence="9 10">DSM 13574</strain>
    </source>
</reference>
<dbReference type="PANTHER" id="PTHR30329">
    <property type="entry name" value="STATOR ELEMENT OF FLAGELLAR MOTOR COMPLEX"/>
    <property type="match status" value="1"/>
</dbReference>
<proteinExistence type="inferred from homology"/>
<comment type="caution">
    <text evidence="9">The sequence shown here is derived from an EMBL/GenBank/DDBJ whole genome shotgun (WGS) entry which is preliminary data.</text>
</comment>
<evidence type="ECO:0000313" key="9">
    <source>
        <dbReference type="EMBL" id="PNR94995.1"/>
    </source>
</evidence>
<evidence type="ECO:0000313" key="10">
    <source>
        <dbReference type="Proteomes" id="UP000236434"/>
    </source>
</evidence>
<keyword evidence="4" id="KW-0812">Transmembrane</keyword>
<name>A0A2K1NWT7_9BACT</name>
<protein>
    <submittedName>
        <fullName evidence="9">Flagellar motor protein MotB</fullName>
    </submittedName>
</protein>
<dbReference type="EMBL" id="AZRL01000022">
    <property type="protein sequence ID" value="PNR94995.1"/>
    <property type="molecule type" value="Genomic_DNA"/>
</dbReference>
<keyword evidence="9" id="KW-0969">Cilium</keyword>
<dbReference type="Gene3D" id="3.30.1330.60">
    <property type="entry name" value="OmpA-like domain"/>
    <property type="match status" value="1"/>
</dbReference>
<dbReference type="PANTHER" id="PTHR30329:SF21">
    <property type="entry name" value="LIPOPROTEIN YIAD-RELATED"/>
    <property type="match status" value="1"/>
</dbReference>
<comment type="similarity">
    <text evidence="2">Belongs to the MotB family.</text>
</comment>
<dbReference type="InterPro" id="IPR050330">
    <property type="entry name" value="Bact_OuterMem_StrucFunc"/>
</dbReference>
<organism evidence="9 10">
    <name type="scientific">Petrotoga olearia DSM 13574</name>
    <dbReference type="NCBI Taxonomy" id="1122955"/>
    <lineage>
        <taxon>Bacteria</taxon>
        <taxon>Thermotogati</taxon>
        <taxon>Thermotogota</taxon>
        <taxon>Thermotogae</taxon>
        <taxon>Petrotogales</taxon>
        <taxon>Petrotogaceae</taxon>
        <taxon>Petrotoga</taxon>
    </lineage>
</organism>
<dbReference type="OrthoDB" id="9815217at2"/>
<evidence type="ECO:0000256" key="7">
    <source>
        <dbReference type="PROSITE-ProRule" id="PRU00473"/>
    </source>
</evidence>
<feature type="domain" description="OmpA-like" evidence="8">
    <location>
        <begin position="103"/>
        <end position="240"/>
    </location>
</feature>
<keyword evidence="9" id="KW-0966">Cell projection</keyword>
<evidence type="ECO:0000256" key="3">
    <source>
        <dbReference type="ARBA" id="ARBA00022475"/>
    </source>
</evidence>
<evidence type="ECO:0000256" key="1">
    <source>
        <dbReference type="ARBA" id="ARBA00004162"/>
    </source>
</evidence>
<dbReference type="Proteomes" id="UP000236434">
    <property type="component" value="Unassembled WGS sequence"/>
</dbReference>
<keyword evidence="5" id="KW-1133">Transmembrane helix</keyword>
<dbReference type="InterPro" id="IPR036737">
    <property type="entry name" value="OmpA-like_sf"/>
</dbReference>